<keyword evidence="2" id="KW-1133">Transmembrane helix</keyword>
<keyword evidence="4" id="KW-1185">Reference proteome</keyword>
<evidence type="ECO:0000313" key="3">
    <source>
        <dbReference type="EMBL" id="GGL32795.1"/>
    </source>
</evidence>
<reference evidence="3 4" key="1">
    <citation type="journal article" date="2019" name="Int. J. Syst. Evol. Microbiol.">
        <title>The Global Catalogue of Microorganisms (GCM) 10K type strain sequencing project: providing services to taxonomists for standard genome sequencing and annotation.</title>
        <authorList>
            <consortium name="The Broad Institute Genomics Platform"/>
            <consortium name="The Broad Institute Genome Sequencing Center for Infectious Disease"/>
            <person name="Wu L."/>
            <person name="Ma J."/>
        </authorList>
    </citation>
    <scope>NUCLEOTIDE SEQUENCE [LARGE SCALE GENOMIC DNA]</scope>
    <source>
        <strain evidence="3 4">JCM 19585</strain>
    </source>
</reference>
<feature type="compositionally biased region" description="Low complexity" evidence="1">
    <location>
        <begin position="190"/>
        <end position="199"/>
    </location>
</feature>
<gene>
    <name evidence="3" type="ORF">GCM10009037_15590</name>
</gene>
<dbReference type="RefSeq" id="WP_188882133.1">
    <property type="nucleotide sequence ID" value="NZ_BMPF01000002.1"/>
</dbReference>
<feature type="transmembrane region" description="Helical" evidence="2">
    <location>
        <begin position="31"/>
        <end position="53"/>
    </location>
</feature>
<dbReference type="AlphaFoldDB" id="A0A830FCB7"/>
<keyword evidence="2" id="KW-0472">Membrane</keyword>
<organism evidence="3 4">
    <name type="scientific">Halarchaeum grantii</name>
    <dbReference type="NCBI Taxonomy" id="1193105"/>
    <lineage>
        <taxon>Archaea</taxon>
        <taxon>Methanobacteriati</taxon>
        <taxon>Methanobacteriota</taxon>
        <taxon>Stenosarchaea group</taxon>
        <taxon>Halobacteria</taxon>
        <taxon>Halobacteriales</taxon>
        <taxon>Halobacteriaceae</taxon>
    </lineage>
</organism>
<evidence type="ECO:0000256" key="2">
    <source>
        <dbReference type="SAM" id="Phobius"/>
    </source>
</evidence>
<dbReference type="InterPro" id="IPR055693">
    <property type="entry name" value="DUF7269"/>
</dbReference>
<accession>A0A830FCB7</accession>
<evidence type="ECO:0000256" key="1">
    <source>
        <dbReference type="SAM" id="MobiDB-lite"/>
    </source>
</evidence>
<dbReference type="Pfam" id="PF23933">
    <property type="entry name" value="DUF7269"/>
    <property type="match status" value="1"/>
</dbReference>
<dbReference type="Proteomes" id="UP000628840">
    <property type="component" value="Unassembled WGS sequence"/>
</dbReference>
<comment type="caution">
    <text evidence="3">The sequence shown here is derived from an EMBL/GenBank/DDBJ whole genome shotgun (WGS) entry which is preliminary data.</text>
</comment>
<sequence>MNGRRLLPLVGVLVALGGAAAAFVPGLVAGITLTTAAITVVGGVALLVAYLVYRDARATRAAVRRPTTPDVETRRAADRPGRDFDRTYANARAGTRVSARTTARERLRRLAVDTLVTADGLTEADAEARLEAGTWTDNPHAAAFFAADPPAPPRRLRLRELLGRASVFDVRFRHALAEIERIAGLHDDGSGASADAAGDASDRTEVAP</sequence>
<proteinExistence type="predicted"/>
<dbReference type="EMBL" id="BMPF01000002">
    <property type="protein sequence ID" value="GGL32795.1"/>
    <property type="molecule type" value="Genomic_DNA"/>
</dbReference>
<evidence type="ECO:0000313" key="4">
    <source>
        <dbReference type="Proteomes" id="UP000628840"/>
    </source>
</evidence>
<keyword evidence="2" id="KW-0812">Transmembrane</keyword>
<protein>
    <submittedName>
        <fullName evidence="3">Uncharacterized protein</fullName>
    </submittedName>
</protein>
<name>A0A830FCB7_9EURY</name>
<feature type="region of interest" description="Disordered" evidence="1">
    <location>
        <begin position="186"/>
        <end position="208"/>
    </location>
</feature>